<dbReference type="InterPro" id="IPR049453">
    <property type="entry name" value="Memb_transporter_dom"/>
</dbReference>
<dbReference type="Proteomes" id="UP000673552">
    <property type="component" value="Unassembled WGS sequence"/>
</dbReference>
<comment type="caution">
    <text evidence="9">The sequence shown here is derived from an EMBL/GenBank/DDBJ whole genome shotgun (WGS) entry which is preliminary data.</text>
</comment>
<keyword evidence="4 7" id="KW-1133">Transmembrane helix</keyword>
<evidence type="ECO:0000256" key="4">
    <source>
        <dbReference type="ARBA" id="ARBA00022989"/>
    </source>
</evidence>
<feature type="region of interest" description="Disordered" evidence="6">
    <location>
        <begin position="1019"/>
        <end position="1058"/>
    </location>
</feature>
<dbReference type="GO" id="GO:0005886">
    <property type="term" value="C:plasma membrane"/>
    <property type="evidence" value="ECO:0007669"/>
    <property type="project" value="UniProtKB-SubCell"/>
</dbReference>
<comment type="subcellular location">
    <subcellularLocation>
        <location evidence="1">Cell membrane</location>
        <topology evidence="1">Multi-pass membrane protein</topology>
    </subcellularLocation>
</comment>
<sequence>MLSSPEAQRRRVAAGTSNPLHVWGQEMSFLKSHFFNSKRHRSGPAGRGHGGESGVATEMRENLADAGAGVWSPVCAVGTDDQGGGAAVAAASGGGLRIFGGRTPLPSPALRGMGASDEDQHDEVQGGSAGGNGGAAGGGDEGERLLATPSTSEPVARPKGAPPNTWASLAILRMRNMNALRAYSWDQRVFLPQGDGFIGTLFELLASPRLWEKVDWAIRGSAIAILPTLIVCLEPATSQIFPLPTSVVFLAYWTTQPTLGAGLRETFVVLKAFIISLAFLCVVVAIQPGPKWLTIMILFFSLSVAAFVAQQLRVMIAYCFASLMMQYVAHPETTGYKYIGDFYLTLFIGQGFAVGALVFPYIRWSSENARRYLIVMGDAISLSVHGACCSFWVESSLLERQLHVARLRQLRQTIEASMAKAERGLSEMGYEPHSGVYTTRLKTRMAFLKSVFNIVQSMTLVIEQIAANPTLIETPMCRAFGERIGGELSVAAAAMDAMLLRTVDLDDLVSAADMEAFRAAKARYEDAVSSVRDEVILSNGSYRTDNSDILLGFFLFSVEGLMELISGFQDAAHSQSNLWYFLTFPLRDLQSLWSAFVELRSAITLRYSITRRLKEGIKLSLSVALAALLQTYGLKSTAANPILGVDTIAFLYRSTGGDSFQYGQGRLLGTVLGCLTGLVGVQLANGRRPVLYVCTLVLTFIGSYVQASPDCGALGNGMSNGVISVVLQYKNKDGAIVRIQQNCFAVIIYFIVTSLVWPVRCQTKVKTGFDGCMRMSREVTDRLLRNLDLPHSAKAVSDDVMALLGEMQKKVGQQLQNLTGARLEPTMDSAEFPEMAWRMLVSSQRKLVVTLLMMRHAYATFMSSTIAEEAAAPPGEKGDACGGAAAAATSVSVHWVVLHRISPYTRQLSLLLYEAMEVYLLLMSKVTFVPTSELTRLRLGMMQCYDRIVAVYIETIQHELRESDADDDGDELDGGEGAPGTASGQATGTGTAGTYVPVFTPSGLVVDAAVPENRSFLESAAGPKSHCDAPACRRRSGLSRSANSQGRKNGGGGGRISYKLTPAERQRLREYVFGQQTTSTLNASFLAGAAAMAAEQEMGGSSAALGNADAGASLTDHSMLNLNSAFFDRNMSMFDPALLRNAGIVVQEPVYEEPNSKCSGGTASDRLSTHHSTLGSSRWSGFRHVRSSIVDADGAVAVDVPSTETAAATLPVVPVDLNGLLVGEGPPGAAASAPPSLGHSCASFASPVREGLPQQGRHRLSGSSYLQSLASIPLVADAAAASPKAKMPAHRPSVLQHYTVVPTSAALAASLGAAAGAQRVSVSGPLGSGAGVTAADAAAPAQGTLLNSSMLMAATAGGARVSSGDVFALGRAARAALRPPLRLAGASQPADAAADHEGAAGECSATCTAASERGGCAAAGGLAEGALGEASGFGDGGNAGTAEGGVCAEGRSDTLLSGTRDGADGWEGACEALGTLLGDQSSHLGSTTATLAYCTPSSQLPVTLPIPAAAAGEGDGTADERAAGGGANLQSSNLDANGSFNGVGPAVPAALRAYVEGLAAHQQQQAPLPPALLGNASFITLSSNLPVMNRTFISVGGLGCAASDQEESARAGDRLPPAPVVAASTASGDGAPAASTSVFDGAAPLPAAGGTWSPEDPGLCSAGLHNNTGDIADLLRSFGGTQSFHPALLRLLQPDGAALSEGGGDEYVLTNSDIHSLEAFLFGLRALITQVEEIERYLLEVVHGREMAKKL</sequence>
<evidence type="ECO:0000259" key="8">
    <source>
        <dbReference type="Pfam" id="PF13515"/>
    </source>
</evidence>
<evidence type="ECO:0000313" key="9">
    <source>
        <dbReference type="EMBL" id="KAG5484496.1"/>
    </source>
</evidence>
<accession>A0A836HUI1</accession>
<evidence type="ECO:0000256" key="3">
    <source>
        <dbReference type="ARBA" id="ARBA00022692"/>
    </source>
</evidence>
<evidence type="ECO:0000256" key="1">
    <source>
        <dbReference type="ARBA" id="ARBA00004651"/>
    </source>
</evidence>
<feature type="compositionally biased region" description="Polar residues" evidence="6">
    <location>
        <begin position="1038"/>
        <end position="1047"/>
    </location>
</feature>
<name>A0A836HUI1_9TRYP</name>
<dbReference type="PANTHER" id="PTHR30509">
    <property type="entry name" value="P-HYDROXYBENZOIC ACID EFFLUX PUMP SUBUNIT-RELATED"/>
    <property type="match status" value="1"/>
</dbReference>
<reference evidence="10" key="1">
    <citation type="journal article" date="2021" name="Microbiol. Resour. Announc.">
        <title>LGAAP: Leishmaniinae Genome Assembly and Annotation Pipeline.</title>
        <authorList>
            <person name="Almutairi H."/>
            <person name="Urbaniak M.D."/>
            <person name="Bates M.D."/>
            <person name="Jariyapan N."/>
            <person name="Kwakye-Nuako G."/>
            <person name="Thomaz-Soccol V."/>
            <person name="Al-Salem W.S."/>
            <person name="Dillon R.J."/>
            <person name="Bates P.A."/>
            <person name="Gatherer D."/>
        </authorList>
    </citation>
    <scope>NUCLEOTIDE SEQUENCE [LARGE SCALE GENOMIC DNA]</scope>
</reference>
<proteinExistence type="predicted"/>
<feature type="compositionally biased region" description="Gly residues" evidence="6">
    <location>
        <begin position="127"/>
        <end position="139"/>
    </location>
</feature>
<feature type="transmembrane region" description="Helical" evidence="7">
    <location>
        <begin position="342"/>
        <end position="362"/>
    </location>
</feature>
<keyword evidence="2" id="KW-1003">Cell membrane</keyword>
<feature type="region of interest" description="Disordered" evidence="6">
    <location>
        <begin position="962"/>
        <end position="990"/>
    </location>
</feature>
<feature type="compositionally biased region" description="Low complexity" evidence="6">
    <location>
        <begin position="979"/>
        <end position="990"/>
    </location>
</feature>
<feature type="domain" description="Integral membrane bound transporter" evidence="8">
    <location>
        <begin position="639"/>
        <end position="752"/>
    </location>
</feature>
<evidence type="ECO:0000313" key="10">
    <source>
        <dbReference type="Proteomes" id="UP000673552"/>
    </source>
</evidence>
<dbReference type="Pfam" id="PF13515">
    <property type="entry name" value="FUSC_2"/>
    <property type="match status" value="1"/>
</dbReference>
<evidence type="ECO:0000256" key="6">
    <source>
        <dbReference type="SAM" id="MobiDB-lite"/>
    </source>
</evidence>
<dbReference type="OrthoDB" id="265582at2759"/>
<feature type="region of interest" description="Disordered" evidence="6">
    <location>
        <begin position="1607"/>
        <end position="1635"/>
    </location>
</feature>
<dbReference type="EMBL" id="JAFEUZ010000012">
    <property type="protein sequence ID" value="KAG5484496.1"/>
    <property type="molecule type" value="Genomic_DNA"/>
</dbReference>
<evidence type="ECO:0000256" key="2">
    <source>
        <dbReference type="ARBA" id="ARBA00022475"/>
    </source>
</evidence>
<feature type="transmembrane region" description="Helical" evidence="7">
    <location>
        <begin position="268"/>
        <end position="286"/>
    </location>
</feature>
<dbReference type="KEGG" id="lmat:92517733"/>
<evidence type="ECO:0000256" key="5">
    <source>
        <dbReference type="ARBA" id="ARBA00023136"/>
    </source>
</evidence>
<keyword evidence="10" id="KW-1185">Reference proteome</keyword>
<protein>
    <recommendedName>
        <fullName evidence="8">Integral membrane bound transporter domain-containing protein</fullName>
    </recommendedName>
</protein>
<keyword evidence="3 7" id="KW-0812">Transmembrane</keyword>
<evidence type="ECO:0000256" key="7">
    <source>
        <dbReference type="SAM" id="Phobius"/>
    </source>
</evidence>
<keyword evidence="5 7" id="KW-0472">Membrane</keyword>
<feature type="region of interest" description="Disordered" evidence="6">
    <location>
        <begin position="105"/>
        <end position="161"/>
    </location>
</feature>
<gene>
    <name evidence="9" type="ORF">LSCM1_07867</name>
</gene>
<organism evidence="9 10">
    <name type="scientific">Leishmania martiniquensis</name>
    <dbReference type="NCBI Taxonomy" id="1580590"/>
    <lineage>
        <taxon>Eukaryota</taxon>
        <taxon>Discoba</taxon>
        <taxon>Euglenozoa</taxon>
        <taxon>Kinetoplastea</taxon>
        <taxon>Metakinetoplastina</taxon>
        <taxon>Trypanosomatida</taxon>
        <taxon>Trypanosomatidae</taxon>
        <taxon>Leishmaniinae</taxon>
        <taxon>Leishmania</taxon>
    </lineage>
</organism>
<dbReference type="RefSeq" id="XP_067180434.1">
    <property type="nucleotide sequence ID" value="XM_067325221.1"/>
</dbReference>
<dbReference type="PANTHER" id="PTHR30509:SF9">
    <property type="entry name" value="MULTIDRUG RESISTANCE PROTEIN MDTO"/>
    <property type="match status" value="1"/>
</dbReference>
<reference evidence="10" key="2">
    <citation type="journal article" date="2021" name="Sci. Data">
        <title>Chromosome-scale genome sequencing, assembly and annotation of six genomes from subfamily Leishmaniinae.</title>
        <authorList>
            <person name="Almutairi H."/>
            <person name="Urbaniak M.D."/>
            <person name="Bates M.D."/>
            <person name="Jariyapan N."/>
            <person name="Kwakye-Nuako G."/>
            <person name="Thomaz Soccol V."/>
            <person name="Al-Salem W.S."/>
            <person name="Dillon R.J."/>
            <person name="Bates P.A."/>
            <person name="Gatherer D."/>
        </authorList>
    </citation>
    <scope>NUCLEOTIDE SEQUENCE [LARGE SCALE GENOMIC DNA]</scope>
</reference>
<feature type="compositionally biased region" description="Acidic residues" evidence="6">
    <location>
        <begin position="964"/>
        <end position="974"/>
    </location>
</feature>
<dbReference type="GeneID" id="92517733"/>